<dbReference type="AlphaFoldDB" id="A0A376Y3Y0"/>
<dbReference type="Proteomes" id="UP000254785">
    <property type="component" value="Unassembled WGS sequence"/>
</dbReference>
<name>A0A376Y3Y0_ECOLX</name>
<evidence type="ECO:0000313" key="2">
    <source>
        <dbReference type="EMBL" id="STJ78980.1"/>
    </source>
</evidence>
<evidence type="ECO:0000256" key="1">
    <source>
        <dbReference type="SAM" id="Phobius"/>
    </source>
</evidence>
<feature type="transmembrane region" description="Helical" evidence="1">
    <location>
        <begin position="38"/>
        <end position="59"/>
    </location>
</feature>
<evidence type="ECO:0000313" key="3">
    <source>
        <dbReference type="Proteomes" id="UP000254785"/>
    </source>
</evidence>
<keyword evidence="1" id="KW-0472">Membrane</keyword>
<feature type="transmembrane region" description="Helical" evidence="1">
    <location>
        <begin position="105"/>
        <end position="122"/>
    </location>
</feature>
<protein>
    <submittedName>
        <fullName evidence="2">Major facilitator superfamily protein</fullName>
    </submittedName>
</protein>
<gene>
    <name evidence="2" type="primary">lplT_4</name>
    <name evidence="2" type="ORF">NCTC9117_01532</name>
</gene>
<feature type="transmembrane region" description="Helical" evidence="1">
    <location>
        <begin position="79"/>
        <end position="99"/>
    </location>
</feature>
<accession>A0A376Y3Y0</accession>
<sequence length="126" mass="14359">MRQRVSYAGNRVTLYASRDFDWRGGTGFFPLQHELLPAYALLMLIGVMGGFFVVPLNALLQERVKKASGRGMRLQYKTLAKTAPVLMLGIYSLAVMIGIPGRAHWHWLRCAFALAITALWIWQRRH</sequence>
<reference evidence="2 3" key="1">
    <citation type="submission" date="2018-06" db="EMBL/GenBank/DDBJ databases">
        <authorList>
            <consortium name="Pathogen Informatics"/>
            <person name="Doyle S."/>
        </authorList>
    </citation>
    <scope>NUCLEOTIDE SEQUENCE [LARGE SCALE GENOMIC DNA]</scope>
    <source>
        <strain evidence="2 3">NCTC9117</strain>
    </source>
</reference>
<proteinExistence type="predicted"/>
<dbReference type="EMBL" id="UGDC01000003">
    <property type="protein sequence ID" value="STJ78980.1"/>
    <property type="molecule type" value="Genomic_DNA"/>
</dbReference>
<organism evidence="2 3">
    <name type="scientific">Escherichia coli</name>
    <dbReference type="NCBI Taxonomy" id="562"/>
    <lineage>
        <taxon>Bacteria</taxon>
        <taxon>Pseudomonadati</taxon>
        <taxon>Pseudomonadota</taxon>
        <taxon>Gammaproteobacteria</taxon>
        <taxon>Enterobacterales</taxon>
        <taxon>Enterobacteriaceae</taxon>
        <taxon>Escherichia</taxon>
    </lineage>
</organism>
<keyword evidence="1" id="KW-1133">Transmembrane helix</keyword>
<keyword evidence="1" id="KW-0812">Transmembrane</keyword>